<feature type="domain" description="DUF1996" evidence="3">
    <location>
        <begin position="34"/>
        <end position="290"/>
    </location>
</feature>
<reference evidence="5" key="2">
    <citation type="submission" date="2019-10" db="EMBL/GenBank/DDBJ databases">
        <authorList>
            <consortium name="NCBI Genome Project"/>
        </authorList>
    </citation>
    <scope>NUCLEOTIDE SEQUENCE</scope>
    <source>
        <strain evidence="5">NI907</strain>
    </source>
</reference>
<keyword evidence="2" id="KW-0732">Signal</keyword>
<dbReference type="Proteomes" id="UP000515153">
    <property type="component" value="Unplaced"/>
</dbReference>
<accession>A0A6P8B2I4</accession>
<evidence type="ECO:0000256" key="1">
    <source>
        <dbReference type="SAM" id="MobiDB-lite"/>
    </source>
</evidence>
<dbReference type="InterPro" id="IPR018535">
    <property type="entry name" value="DUF1996"/>
</dbReference>
<dbReference type="KEGG" id="pgri:PgNI_06833"/>
<dbReference type="PANTHER" id="PTHR43662">
    <property type="match status" value="1"/>
</dbReference>
<sequence length="523" mass="56399">MKFSTLIVAGNLALIANAFWRMECRARSGLARIDPLISPGEVAQHLHSIHGGGGFNDNATYDDLMASDCTSCAVTEDKSAYWHPSLFFEDTTTGKYEIVQQSGGMLAYYLLFPNTAGGKVTAFPKGFRMIAGDSLRRNYSSALGNVTQPDPQKSDWAKLGQTSQPDLQQRAIGFNCLNYAKAPEGSLYRHYLPDKSYLDANCADGVRFEMMFPSCWNGKDTDSADHRSHVAYPDLVMTGNCPSTHPTRLISLFYEIIWNTAAFKGRTGRFVISNGDVQGFGYHADFMTGWDVDFLQKAADTCTNASGKIQDCSLFTIQDDAKAAQCQIKVPDAMAHENVTGPGLTALPGDVQIQVGPQPATEKNPTATSVSSLPASYAPGATPSGDQYLPGQVFKQSSEGTSTTSSPAAAAQTPSPDSGNDGAAAVKAEAEAAPTTTPVPTTTTPPPQPTITSPPPAPTTTLTREESNDGVRTEYITIGNLVEKIIWVEDIKYVTQYVDETDVVTVNPLARRQLRHLHKHAHV</sequence>
<dbReference type="AlphaFoldDB" id="A0A6P8B2I4"/>
<reference evidence="5" key="1">
    <citation type="journal article" date="2019" name="Mol. Biol. Evol.">
        <title>Blast fungal genomes show frequent chromosomal changes, gene gains and losses, and effector gene turnover.</title>
        <authorList>
            <person name="Gomez Luciano L.B."/>
            <person name="Jason Tsai I."/>
            <person name="Chuma I."/>
            <person name="Tosa Y."/>
            <person name="Chen Y.H."/>
            <person name="Li J.Y."/>
            <person name="Li M.Y."/>
            <person name="Jade Lu M.Y."/>
            <person name="Nakayashiki H."/>
            <person name="Li W.H."/>
        </authorList>
    </citation>
    <scope>NUCLEOTIDE SEQUENCE</scope>
    <source>
        <strain evidence="5">NI907</strain>
    </source>
</reference>
<dbReference type="RefSeq" id="XP_030981398.1">
    <property type="nucleotide sequence ID" value="XM_031126853.1"/>
</dbReference>
<feature type="region of interest" description="Disordered" evidence="1">
    <location>
        <begin position="340"/>
        <end position="469"/>
    </location>
</feature>
<dbReference type="PANTHER" id="PTHR43662:SF7">
    <property type="entry name" value="DUF1996 DOMAIN-CONTAINING PROTEIN"/>
    <property type="match status" value="1"/>
</dbReference>
<keyword evidence="4" id="KW-1185">Reference proteome</keyword>
<feature type="signal peptide" evidence="2">
    <location>
        <begin position="1"/>
        <end position="18"/>
    </location>
</feature>
<name>A0A6P8B2I4_PYRGI</name>
<evidence type="ECO:0000313" key="5">
    <source>
        <dbReference type="RefSeq" id="XP_030981398.1"/>
    </source>
</evidence>
<dbReference type="Pfam" id="PF09362">
    <property type="entry name" value="DUF1996"/>
    <property type="match status" value="1"/>
</dbReference>
<dbReference type="GeneID" id="41961762"/>
<organism evidence="4 5">
    <name type="scientific">Pyricularia grisea</name>
    <name type="common">Crabgrass-specific blast fungus</name>
    <name type="synonym">Magnaporthe grisea</name>
    <dbReference type="NCBI Taxonomy" id="148305"/>
    <lineage>
        <taxon>Eukaryota</taxon>
        <taxon>Fungi</taxon>
        <taxon>Dikarya</taxon>
        <taxon>Ascomycota</taxon>
        <taxon>Pezizomycotina</taxon>
        <taxon>Sordariomycetes</taxon>
        <taxon>Sordariomycetidae</taxon>
        <taxon>Magnaporthales</taxon>
        <taxon>Pyriculariaceae</taxon>
        <taxon>Pyricularia</taxon>
    </lineage>
</organism>
<feature type="compositionally biased region" description="Pro residues" evidence="1">
    <location>
        <begin position="443"/>
        <end position="458"/>
    </location>
</feature>
<gene>
    <name evidence="5" type="ORF">PgNI_06833</name>
</gene>
<feature type="compositionally biased region" description="Low complexity" evidence="1">
    <location>
        <begin position="423"/>
        <end position="442"/>
    </location>
</feature>
<evidence type="ECO:0000256" key="2">
    <source>
        <dbReference type="SAM" id="SignalP"/>
    </source>
</evidence>
<reference evidence="5" key="3">
    <citation type="submission" date="2025-08" db="UniProtKB">
        <authorList>
            <consortium name="RefSeq"/>
        </authorList>
    </citation>
    <scope>IDENTIFICATION</scope>
    <source>
        <strain evidence="5">NI907</strain>
    </source>
</reference>
<evidence type="ECO:0000313" key="4">
    <source>
        <dbReference type="Proteomes" id="UP000515153"/>
    </source>
</evidence>
<proteinExistence type="predicted"/>
<feature type="chain" id="PRO_5027997198" description="DUF1996 domain-containing protein" evidence="2">
    <location>
        <begin position="19"/>
        <end position="523"/>
    </location>
</feature>
<feature type="compositionally biased region" description="Polar residues" evidence="1">
    <location>
        <begin position="361"/>
        <end position="374"/>
    </location>
</feature>
<feature type="compositionally biased region" description="Low complexity" evidence="1">
    <location>
        <begin position="401"/>
        <end position="416"/>
    </location>
</feature>
<protein>
    <recommendedName>
        <fullName evidence="3">DUF1996 domain-containing protein</fullName>
    </recommendedName>
</protein>
<evidence type="ECO:0000259" key="3">
    <source>
        <dbReference type="Pfam" id="PF09362"/>
    </source>
</evidence>